<dbReference type="RefSeq" id="WP_238247182.1">
    <property type="nucleotide sequence ID" value="NZ_BPQP01000149.1"/>
</dbReference>
<gene>
    <name evidence="1" type="ORF">OCOJLMKI_5276</name>
</gene>
<evidence type="ECO:0000313" key="1">
    <source>
        <dbReference type="EMBL" id="GJD98037.1"/>
    </source>
</evidence>
<accession>A0ABQ4S8E5</accession>
<comment type="caution">
    <text evidence="1">The sequence shown here is derived from an EMBL/GenBank/DDBJ whole genome shotgun (WGS) entry which is preliminary data.</text>
</comment>
<name>A0ABQ4S8E5_9HYPH</name>
<protein>
    <submittedName>
        <fullName evidence="1">Uncharacterized protein</fullName>
    </submittedName>
</protein>
<dbReference type="EMBL" id="BPQP01000149">
    <property type="protein sequence ID" value="GJD98037.1"/>
    <property type="molecule type" value="Genomic_DNA"/>
</dbReference>
<organism evidence="1 2">
    <name type="scientific">Methylobacterium iners</name>
    <dbReference type="NCBI Taxonomy" id="418707"/>
    <lineage>
        <taxon>Bacteria</taxon>
        <taxon>Pseudomonadati</taxon>
        <taxon>Pseudomonadota</taxon>
        <taxon>Alphaproteobacteria</taxon>
        <taxon>Hyphomicrobiales</taxon>
        <taxon>Methylobacteriaceae</taxon>
        <taxon>Methylobacterium</taxon>
    </lineage>
</organism>
<reference evidence="1" key="1">
    <citation type="journal article" date="2021" name="Front. Microbiol.">
        <title>Comprehensive Comparative Genomics and Phenotyping of Methylobacterium Species.</title>
        <authorList>
            <person name="Alessa O."/>
            <person name="Ogura Y."/>
            <person name="Fujitani Y."/>
            <person name="Takami H."/>
            <person name="Hayashi T."/>
            <person name="Sahin N."/>
            <person name="Tani A."/>
        </authorList>
    </citation>
    <scope>NUCLEOTIDE SEQUENCE</scope>
    <source>
        <strain evidence="1">DSM 19015</strain>
    </source>
</reference>
<keyword evidence="2" id="KW-1185">Reference proteome</keyword>
<evidence type="ECO:0000313" key="2">
    <source>
        <dbReference type="Proteomes" id="UP001055125"/>
    </source>
</evidence>
<dbReference type="Proteomes" id="UP001055125">
    <property type="component" value="Unassembled WGS sequence"/>
</dbReference>
<proteinExistence type="predicted"/>
<sequence>MTSPNTKVVQLFPAKPAQHFPEWRRREIGYDIASLQSLSQRLQQIKAPLHEATYAFVDVSPLDTSQKLWCALGGLGRQIEDLDAGINALISAMTNHQGALHASSKFGR</sequence>
<reference evidence="1" key="2">
    <citation type="submission" date="2021-08" db="EMBL/GenBank/DDBJ databases">
        <authorList>
            <person name="Tani A."/>
            <person name="Ola A."/>
            <person name="Ogura Y."/>
            <person name="Katsura K."/>
            <person name="Hayashi T."/>
        </authorList>
    </citation>
    <scope>NUCLEOTIDE SEQUENCE</scope>
    <source>
        <strain evidence="1">DSM 19015</strain>
    </source>
</reference>